<keyword evidence="1 9" id="KW-0031">Aminopeptidase</keyword>
<dbReference type="Pfam" id="PF04389">
    <property type="entry name" value="Peptidase_M28"/>
    <property type="match status" value="1"/>
</dbReference>
<dbReference type="GO" id="GO:0006508">
    <property type="term" value="P:proteolysis"/>
    <property type="evidence" value="ECO:0007669"/>
    <property type="project" value="UniProtKB-KW"/>
</dbReference>
<evidence type="ECO:0000313" key="10">
    <source>
        <dbReference type="Proteomes" id="UP000481327"/>
    </source>
</evidence>
<reference evidence="9 10" key="1">
    <citation type="submission" date="2019-09" db="EMBL/GenBank/DDBJ databases">
        <title>Polymorphobacter sp. isolated from a lake in China.</title>
        <authorList>
            <person name="Liu Z."/>
        </authorList>
    </citation>
    <scope>NUCLEOTIDE SEQUENCE [LARGE SCALE GENOMIC DNA]</scope>
    <source>
        <strain evidence="9 10">D40P</strain>
    </source>
</reference>
<feature type="domain" description="Peptidase M28" evidence="8">
    <location>
        <begin position="90"/>
        <end position="275"/>
    </location>
</feature>
<dbReference type="NCBIfam" id="NF007568">
    <property type="entry name" value="PRK10199.1"/>
    <property type="match status" value="1"/>
</dbReference>
<evidence type="ECO:0000256" key="6">
    <source>
        <dbReference type="ARBA" id="ARBA00022833"/>
    </source>
</evidence>
<protein>
    <submittedName>
        <fullName evidence="9">Aminopeptidase</fullName>
        <ecNumber evidence="9">3.4.11.-</ecNumber>
    </submittedName>
</protein>
<accession>A0A7C9KWX8</accession>
<dbReference type="GO" id="GO:0004177">
    <property type="term" value="F:aminopeptidase activity"/>
    <property type="evidence" value="ECO:0007669"/>
    <property type="project" value="UniProtKB-KW"/>
</dbReference>
<dbReference type="OrthoDB" id="9778250at2"/>
<evidence type="ECO:0000259" key="8">
    <source>
        <dbReference type="Pfam" id="PF04389"/>
    </source>
</evidence>
<evidence type="ECO:0000256" key="4">
    <source>
        <dbReference type="ARBA" id="ARBA00022729"/>
    </source>
</evidence>
<keyword evidence="3" id="KW-0479">Metal-binding</keyword>
<dbReference type="PANTHER" id="PTHR12147">
    <property type="entry name" value="METALLOPEPTIDASE M28 FAMILY MEMBER"/>
    <property type="match status" value="1"/>
</dbReference>
<comment type="caution">
    <text evidence="9">The sequence shown here is derived from an EMBL/GenBank/DDBJ whole genome shotgun (WGS) entry which is preliminary data.</text>
</comment>
<organism evidence="9 10">
    <name type="scientific">Sandarakinorhabdus fusca</name>
    <dbReference type="NCBI Taxonomy" id="1439888"/>
    <lineage>
        <taxon>Bacteria</taxon>
        <taxon>Pseudomonadati</taxon>
        <taxon>Pseudomonadota</taxon>
        <taxon>Alphaproteobacteria</taxon>
        <taxon>Sphingomonadales</taxon>
        <taxon>Sphingosinicellaceae</taxon>
        <taxon>Sandarakinorhabdus</taxon>
    </lineage>
</organism>
<proteinExistence type="predicted"/>
<dbReference type="AlphaFoldDB" id="A0A7C9KWX8"/>
<evidence type="ECO:0000313" key="9">
    <source>
        <dbReference type="EMBL" id="MQT16426.1"/>
    </source>
</evidence>
<feature type="signal peptide" evidence="7">
    <location>
        <begin position="1"/>
        <end position="17"/>
    </location>
</feature>
<keyword evidence="10" id="KW-1185">Reference proteome</keyword>
<dbReference type="InterPro" id="IPR007484">
    <property type="entry name" value="Peptidase_M28"/>
</dbReference>
<dbReference type="GO" id="GO:0046872">
    <property type="term" value="F:metal ion binding"/>
    <property type="evidence" value="ECO:0007669"/>
    <property type="project" value="UniProtKB-KW"/>
</dbReference>
<dbReference type="PANTHER" id="PTHR12147:SF56">
    <property type="entry name" value="AMINOPEPTIDASE YDR415C-RELATED"/>
    <property type="match status" value="1"/>
</dbReference>
<keyword evidence="2" id="KW-0645">Protease</keyword>
<name>A0A7C9KWX8_9SPHN</name>
<evidence type="ECO:0000256" key="2">
    <source>
        <dbReference type="ARBA" id="ARBA00022670"/>
    </source>
</evidence>
<dbReference type="GO" id="GO:0008235">
    <property type="term" value="F:metalloexopeptidase activity"/>
    <property type="evidence" value="ECO:0007669"/>
    <property type="project" value="InterPro"/>
</dbReference>
<sequence length="341" mass="36448">MKRMVLALLVAAAPLHAAPGDTAAREARHLAARFPGRMAGTPQEDAAARHLADRLTAMGYRPRRERFATSYSFQPAKPAAPVTTSLVSTNIIAERPGTSGKAIIVGAHYDSRTPLGVAEIDRRVGGPDLEGLDDNASGVGVILELAERLARAKPTHSIRFILFGAEEIGLKGAHEIVRRMTPAEQRATLLMINIDSIVTGDRLYVHAGPKMALKSPAGPAARDRALAIAARLGITAATNPGRNPEYPRGTGCCSDQEAFDAGGISAINMEATNWDLGDKDGYQQTARRPAFPMGFSWHLADIDRGDHLEPALTPGRVDDRARDAVRILNQLLTEIAVTPAP</sequence>
<dbReference type="Proteomes" id="UP000481327">
    <property type="component" value="Unassembled WGS sequence"/>
</dbReference>
<evidence type="ECO:0000256" key="1">
    <source>
        <dbReference type="ARBA" id="ARBA00022438"/>
    </source>
</evidence>
<evidence type="ECO:0000256" key="7">
    <source>
        <dbReference type="SAM" id="SignalP"/>
    </source>
</evidence>
<dbReference type="SUPFAM" id="SSF53187">
    <property type="entry name" value="Zn-dependent exopeptidases"/>
    <property type="match status" value="1"/>
</dbReference>
<feature type="chain" id="PRO_5028913597" evidence="7">
    <location>
        <begin position="18"/>
        <end position="341"/>
    </location>
</feature>
<dbReference type="Gene3D" id="3.40.630.10">
    <property type="entry name" value="Zn peptidases"/>
    <property type="match status" value="1"/>
</dbReference>
<dbReference type="InterPro" id="IPR045175">
    <property type="entry name" value="M28_fam"/>
</dbReference>
<keyword evidence="5 9" id="KW-0378">Hydrolase</keyword>
<gene>
    <name evidence="9" type="ORF">F3168_04035</name>
</gene>
<keyword evidence="4 7" id="KW-0732">Signal</keyword>
<evidence type="ECO:0000256" key="5">
    <source>
        <dbReference type="ARBA" id="ARBA00022801"/>
    </source>
</evidence>
<dbReference type="EMBL" id="WIOL01000001">
    <property type="protein sequence ID" value="MQT16426.1"/>
    <property type="molecule type" value="Genomic_DNA"/>
</dbReference>
<evidence type="ECO:0000256" key="3">
    <source>
        <dbReference type="ARBA" id="ARBA00022723"/>
    </source>
</evidence>
<keyword evidence="6" id="KW-0862">Zinc</keyword>
<dbReference type="EC" id="3.4.11.-" evidence="9"/>